<sequence length="1308" mass="143175">MVQLEMGIMWWLLLLALAARADDAVDTDGESSRKVLGSSVVTSVSVIMDAGNGSKIFADAAGKPMSKPLNASDLASPINLLNPDRYEFYTFDDSGDLVKRLMTLEEIQDIIATGDGDGFSVDSFTSNGGFVPEKRVNDVVNNVQNVLKEEMKIHKDPAMKPQYDTPDVSDSWSMILPAVFGNSGEDIKPEPPITHVTPDTIMIEPAIMAEQISTTEKVMTLQTKKTTPKTTTTTGKPPKINVEIITNSNSTTERTVIDGLQTESSQVVEIKPSNASKPPSVTVTTFRPTRSTMTPRTTSTTAPTTPTYSTTLRTISTTTPTTSTTAQTISTTQTTSTTAQTTSTTVQTTSTTAQTTSTTARITSTTPELVRDATAQASTITFEKIAPPQPPTTLQATTQNPTTTEQMPTEIFTQPSTTECKFSDMSTIPTTEAAETTTEASATTMPSTTFEMLEKKESEMTTTSPETTSTFGPLSTFFMVGNNGGATSEDLSTLSTEYKISTTESQSTKALDQFLLTSTNIYEINSELSAAAQSTIPNESLESTTEDDRTTEKFLIRVQNPTEVPTTTTTDQTFIDTIEQLISQAVGTPAPLVEAEKEATMVQEMIINSTNKTMPQIMMETATLASNMIGNNDEITTTTEASTESTTMDEINMLSESVGSLLSQVYGQGSTTLEYDTTTTTPELSTMETTFIPHIINITIIRNENRKNQTKPAKSDLSLEMDYEDMIKELKKNASLASMVASNQEILKTEATSSIQEQNFDNTTTTMMTTTEEITTTTDPPTSTTTSDPKPSIVITINENKNKTNSEDANWTLVSTIAPHSVTKLEVAVDKVPAQVSGIVEPPPPVDLVPKPLQGFGLEDSTAKLDSDIYQFVQLCNELAFGFWKSVTTGISSARSVVVSPFAATSLLAMVFLGARGATSGEMNEILKLDDMVTFNPHLIFKNVSESIEINPDSGVAISAIIRELYSDRSKGKLLGFYKERVRQFYDGHVEEAGFREIGDVIRRRTNLLVKKNTDGQIPEFLKDGSIFPKPPLAGVSVSIFQTDCSQASTEGRDGELHFVVLPSIRQRRLVPIPAVVYRSGFLAGYEPSLDATAAAIGTKDQIISTIFIVPGQQGMTAPGDGLARLEKRLVESSFKKGAWARLLRSLIPRPGLELQIPRFQHRSLINATQSLKRMGLHDLFDSHKADLKGLNGAAHELHLSDVLQINEFATCGETRIGEAHHTEMYPATTERRNRMLEWEEPRDYQRAFHDPLHDPSYLALPLPLRPRQARVPEAPRLRFDRPFLYFVRHNPSGLILHMGRFHPRLLP</sequence>
<dbReference type="InterPro" id="IPR042185">
    <property type="entry name" value="Serpin_sf_2"/>
</dbReference>
<feature type="compositionally biased region" description="Low complexity" evidence="4">
    <location>
        <begin position="392"/>
        <end position="405"/>
    </location>
</feature>
<dbReference type="InterPro" id="IPR023796">
    <property type="entry name" value="Serpin_dom"/>
</dbReference>
<dbReference type="Pfam" id="PF00079">
    <property type="entry name" value="Serpin"/>
    <property type="match status" value="1"/>
</dbReference>
<evidence type="ECO:0000313" key="7">
    <source>
        <dbReference type="EMBL" id="RZC35662.1"/>
    </source>
</evidence>
<feature type="compositionally biased region" description="Low complexity" evidence="4">
    <location>
        <begin position="773"/>
        <end position="788"/>
    </location>
</feature>
<evidence type="ECO:0000256" key="5">
    <source>
        <dbReference type="SAM" id="SignalP"/>
    </source>
</evidence>
<dbReference type="STRING" id="1661398.A0A482VRV8"/>
<feature type="compositionally biased region" description="Low complexity" evidence="4">
    <location>
        <begin position="223"/>
        <end position="239"/>
    </location>
</feature>
<dbReference type="Proteomes" id="UP000292052">
    <property type="component" value="Unassembled WGS sequence"/>
</dbReference>
<name>A0A482VRV8_ASBVE</name>
<keyword evidence="2" id="KW-0722">Serine protease inhibitor</keyword>
<dbReference type="InterPro" id="IPR036186">
    <property type="entry name" value="Serpin_sf"/>
</dbReference>
<dbReference type="Gene3D" id="3.30.497.10">
    <property type="entry name" value="Antithrombin, subunit I, domain 2"/>
    <property type="match status" value="1"/>
</dbReference>
<keyword evidence="1" id="KW-0646">Protease inhibitor</keyword>
<keyword evidence="5" id="KW-0732">Signal</keyword>
<comment type="caution">
    <text evidence="7">The sequence shown here is derived from an EMBL/GenBank/DDBJ whole genome shotgun (WGS) entry which is preliminary data.</text>
</comment>
<feature type="domain" description="Serpin" evidence="6">
    <location>
        <begin position="881"/>
        <end position="1305"/>
    </location>
</feature>
<feature type="signal peptide" evidence="5">
    <location>
        <begin position="1"/>
        <end position="21"/>
    </location>
</feature>
<dbReference type="Gene3D" id="2.30.39.10">
    <property type="entry name" value="Alpha-1-antitrypsin, domain 1"/>
    <property type="match status" value="1"/>
</dbReference>
<proteinExistence type="inferred from homology"/>
<protein>
    <submittedName>
        <fullName evidence="7">Cell wall protein DAN4</fullName>
    </submittedName>
</protein>
<evidence type="ECO:0000313" key="8">
    <source>
        <dbReference type="Proteomes" id="UP000292052"/>
    </source>
</evidence>
<dbReference type="PANTHER" id="PTHR11461:SF372">
    <property type="entry name" value="ACCESSORY GLAND PROTEIN ACP76A-RELATED"/>
    <property type="match status" value="1"/>
</dbReference>
<dbReference type="GO" id="GO:0004867">
    <property type="term" value="F:serine-type endopeptidase inhibitor activity"/>
    <property type="evidence" value="ECO:0007669"/>
    <property type="project" value="UniProtKB-KW"/>
</dbReference>
<feature type="chain" id="PRO_5019776892" evidence="5">
    <location>
        <begin position="22"/>
        <end position="1308"/>
    </location>
</feature>
<feature type="region of interest" description="Disordered" evidence="4">
    <location>
        <begin position="385"/>
        <end position="405"/>
    </location>
</feature>
<dbReference type="SMART" id="SM00093">
    <property type="entry name" value="SERPIN"/>
    <property type="match status" value="1"/>
</dbReference>
<dbReference type="PROSITE" id="PS00284">
    <property type="entry name" value="SERPIN"/>
    <property type="match status" value="1"/>
</dbReference>
<dbReference type="InterPro" id="IPR042178">
    <property type="entry name" value="Serpin_sf_1"/>
</dbReference>
<evidence type="ECO:0000256" key="3">
    <source>
        <dbReference type="RuleBase" id="RU000411"/>
    </source>
</evidence>
<dbReference type="InterPro" id="IPR000215">
    <property type="entry name" value="Serpin_fam"/>
</dbReference>
<feature type="region of interest" description="Disordered" evidence="4">
    <location>
        <begin position="272"/>
        <end position="309"/>
    </location>
</feature>
<evidence type="ECO:0000256" key="2">
    <source>
        <dbReference type="ARBA" id="ARBA00022900"/>
    </source>
</evidence>
<gene>
    <name evidence="7" type="ORF">BDFB_007018</name>
</gene>
<keyword evidence="8" id="KW-1185">Reference proteome</keyword>
<evidence type="ECO:0000256" key="4">
    <source>
        <dbReference type="SAM" id="MobiDB-lite"/>
    </source>
</evidence>
<evidence type="ECO:0000256" key="1">
    <source>
        <dbReference type="ARBA" id="ARBA00022690"/>
    </source>
</evidence>
<dbReference type="PANTHER" id="PTHR11461">
    <property type="entry name" value="SERINE PROTEASE INHIBITOR, SERPIN"/>
    <property type="match status" value="1"/>
</dbReference>
<feature type="region of interest" description="Disordered" evidence="4">
    <location>
        <begin position="219"/>
        <end position="240"/>
    </location>
</feature>
<dbReference type="EMBL" id="QDEB01068953">
    <property type="protein sequence ID" value="RZC35662.1"/>
    <property type="molecule type" value="Genomic_DNA"/>
</dbReference>
<dbReference type="GO" id="GO:0005615">
    <property type="term" value="C:extracellular space"/>
    <property type="evidence" value="ECO:0007669"/>
    <property type="project" value="InterPro"/>
</dbReference>
<feature type="region of interest" description="Disordered" evidence="4">
    <location>
        <begin position="773"/>
        <end position="792"/>
    </location>
</feature>
<organism evidence="7 8">
    <name type="scientific">Asbolus verrucosus</name>
    <name type="common">Desert ironclad beetle</name>
    <dbReference type="NCBI Taxonomy" id="1661398"/>
    <lineage>
        <taxon>Eukaryota</taxon>
        <taxon>Metazoa</taxon>
        <taxon>Ecdysozoa</taxon>
        <taxon>Arthropoda</taxon>
        <taxon>Hexapoda</taxon>
        <taxon>Insecta</taxon>
        <taxon>Pterygota</taxon>
        <taxon>Neoptera</taxon>
        <taxon>Endopterygota</taxon>
        <taxon>Coleoptera</taxon>
        <taxon>Polyphaga</taxon>
        <taxon>Cucujiformia</taxon>
        <taxon>Tenebrionidae</taxon>
        <taxon>Pimeliinae</taxon>
        <taxon>Asbolus</taxon>
    </lineage>
</organism>
<dbReference type="SUPFAM" id="SSF56574">
    <property type="entry name" value="Serpins"/>
    <property type="match status" value="1"/>
</dbReference>
<feature type="compositionally biased region" description="Low complexity" evidence="4">
    <location>
        <begin position="280"/>
        <end position="309"/>
    </location>
</feature>
<accession>A0A482VRV8</accession>
<reference evidence="7 8" key="1">
    <citation type="submission" date="2017-03" db="EMBL/GenBank/DDBJ databases">
        <title>Genome of the blue death feigning beetle - Asbolus verrucosus.</title>
        <authorList>
            <person name="Rider S.D."/>
        </authorList>
    </citation>
    <scope>NUCLEOTIDE SEQUENCE [LARGE SCALE GENOMIC DNA]</scope>
    <source>
        <strain evidence="7">Butters</strain>
        <tissue evidence="7">Head and leg muscle</tissue>
    </source>
</reference>
<dbReference type="OrthoDB" id="1063785at2759"/>
<evidence type="ECO:0000259" key="6">
    <source>
        <dbReference type="SMART" id="SM00093"/>
    </source>
</evidence>
<dbReference type="InterPro" id="IPR023795">
    <property type="entry name" value="Serpin_CS"/>
</dbReference>
<comment type="similarity">
    <text evidence="3">Belongs to the serpin family.</text>
</comment>